<keyword evidence="4 8" id="KW-0808">Transferase</keyword>
<evidence type="ECO:0000256" key="4">
    <source>
        <dbReference type="ARBA" id="ARBA00022679"/>
    </source>
</evidence>
<feature type="binding site" evidence="8">
    <location>
        <position position="131"/>
    </location>
    <ligand>
        <name>substrate</name>
    </ligand>
</feature>
<keyword evidence="5 8" id="KW-0547">Nucleotide-binding</keyword>
<dbReference type="PANTHER" id="PTHR11406">
    <property type="entry name" value="PHOSPHOGLYCERATE KINASE"/>
    <property type="match status" value="1"/>
</dbReference>
<accession>A0ABT3GDS5</accession>
<feature type="binding site" evidence="8">
    <location>
        <position position="310"/>
    </location>
    <ligand>
        <name>ATP</name>
        <dbReference type="ChEBI" id="CHEBI:30616"/>
    </ligand>
</feature>
<dbReference type="InterPro" id="IPR015824">
    <property type="entry name" value="Phosphoglycerate_kinase_N"/>
</dbReference>
<feature type="binding site" evidence="8">
    <location>
        <begin position="72"/>
        <end position="75"/>
    </location>
    <ligand>
        <name>substrate</name>
    </ligand>
</feature>
<evidence type="ECO:0000256" key="5">
    <source>
        <dbReference type="ARBA" id="ARBA00022741"/>
    </source>
</evidence>
<evidence type="ECO:0000256" key="7">
    <source>
        <dbReference type="ARBA" id="ARBA00022840"/>
    </source>
</evidence>
<comment type="caution">
    <text evidence="10">The sequence shown here is derived from an EMBL/GenBank/DDBJ whole genome shotgun (WGS) entry which is preliminary data.</text>
</comment>
<comment type="subunit">
    <text evidence="8">Monomer.</text>
</comment>
<reference evidence="10 11" key="1">
    <citation type="submission" date="2022-10" db="EMBL/GenBank/DDBJ databases">
        <title>Luteolibacter arcticus strain CCTCC AB 2014275, whole genome shotgun sequencing project.</title>
        <authorList>
            <person name="Zhao G."/>
            <person name="Shen L."/>
        </authorList>
    </citation>
    <scope>NUCLEOTIDE SEQUENCE [LARGE SCALE GENOMIC DNA]</scope>
    <source>
        <strain evidence="10 11">CCTCC AB 2014275</strain>
    </source>
</reference>
<keyword evidence="8" id="KW-0324">Glycolysis</keyword>
<dbReference type="InterPro" id="IPR001576">
    <property type="entry name" value="Phosphoglycerate_kinase"/>
</dbReference>
<evidence type="ECO:0000256" key="9">
    <source>
        <dbReference type="RuleBase" id="RU000532"/>
    </source>
</evidence>
<comment type="catalytic activity">
    <reaction evidence="1 8 9">
        <text>(2R)-3-phosphoglycerate + ATP = (2R)-3-phospho-glyceroyl phosphate + ADP</text>
        <dbReference type="Rhea" id="RHEA:14801"/>
        <dbReference type="ChEBI" id="CHEBI:30616"/>
        <dbReference type="ChEBI" id="CHEBI:57604"/>
        <dbReference type="ChEBI" id="CHEBI:58272"/>
        <dbReference type="ChEBI" id="CHEBI:456216"/>
        <dbReference type="EC" id="2.7.2.3"/>
    </reaction>
</comment>
<evidence type="ECO:0000313" key="10">
    <source>
        <dbReference type="EMBL" id="MCW1921423.1"/>
    </source>
</evidence>
<evidence type="ECO:0000256" key="2">
    <source>
        <dbReference type="ARBA" id="ARBA00008982"/>
    </source>
</evidence>
<feature type="binding site" evidence="8">
    <location>
        <position position="215"/>
    </location>
    <ligand>
        <name>ATP</name>
        <dbReference type="ChEBI" id="CHEBI:30616"/>
    </ligand>
</feature>
<keyword evidence="7 8" id="KW-0067">ATP-binding</keyword>
<comment type="similarity">
    <text evidence="2 8 9">Belongs to the phosphoglycerate kinase family.</text>
</comment>
<feature type="binding site" evidence="8">
    <location>
        <position position="164"/>
    </location>
    <ligand>
        <name>substrate</name>
    </ligand>
</feature>
<dbReference type="InterPro" id="IPR036043">
    <property type="entry name" value="Phosphoglycerate_kinase_sf"/>
</dbReference>
<dbReference type="CDD" id="cd00318">
    <property type="entry name" value="Phosphoglycerate_kinase"/>
    <property type="match status" value="1"/>
</dbReference>
<gene>
    <name evidence="8" type="primary">pgk</name>
    <name evidence="10" type="ORF">OKA05_02595</name>
</gene>
<dbReference type="EC" id="2.7.2.3" evidence="3 8"/>
<evidence type="ECO:0000256" key="8">
    <source>
        <dbReference type="HAMAP-Rule" id="MF_00145"/>
    </source>
</evidence>
<dbReference type="Gene3D" id="3.40.50.1260">
    <property type="entry name" value="Phosphoglycerate kinase, N-terminal domain"/>
    <property type="match status" value="2"/>
</dbReference>
<feature type="binding site" evidence="8">
    <location>
        <begin position="367"/>
        <end position="370"/>
    </location>
    <ligand>
        <name>ATP</name>
        <dbReference type="ChEBI" id="CHEBI:30616"/>
    </ligand>
</feature>
<dbReference type="PIRSF" id="PIRSF000724">
    <property type="entry name" value="Pgk"/>
    <property type="match status" value="1"/>
</dbReference>
<protein>
    <recommendedName>
        <fullName evidence="3 8">Phosphoglycerate kinase</fullName>
        <ecNumber evidence="3 8">2.7.2.3</ecNumber>
    </recommendedName>
</protein>
<keyword evidence="8" id="KW-0963">Cytoplasm</keyword>
<sequence>MLDLPGVFGQSRAMAKLSIRDLDVNGKEVLMRVDFNVPLEGDVITDDTRIQGAVPSIQHLLKGGAKLVLCSHLGRPKGGPEPKYSLAPAAARLGEILGQEVKLAPDCIGDEVAALRAALQPGQVLLLENTRFYPAEEANEADFAKALAGSAEIYVNDAFGTAHRAHASTEGVTHFVSQSAMGFLMERELEYLDGKLENPEKPFLVIMGGAKVSDKIQVITRLMEKADAFLIGGAMANTFRKAQGYKTGNSRVEADKLDLALEILAKAKEKGVKFLLPSDTRITQEFKEGAETKCTAPYEQGGETPDGWEGIDIGDVAIGEFVAEVAKAKTMIWNGPMGVFEIDSFGHGTKAVAEAMAASDAVTIVGGGDSVTAVNKYGLDEKMTFISTGGGASLELLEGKVLPGVAALTEA</sequence>
<dbReference type="EMBL" id="JAPDDT010000001">
    <property type="protein sequence ID" value="MCW1921423.1"/>
    <property type="molecule type" value="Genomic_DNA"/>
</dbReference>
<dbReference type="Proteomes" id="UP001320876">
    <property type="component" value="Unassembled WGS sequence"/>
</dbReference>
<evidence type="ECO:0000313" key="11">
    <source>
        <dbReference type="Proteomes" id="UP001320876"/>
    </source>
</evidence>
<feature type="binding site" evidence="8">
    <location>
        <position position="341"/>
    </location>
    <ligand>
        <name>ATP</name>
        <dbReference type="ChEBI" id="CHEBI:30616"/>
    </ligand>
</feature>
<feature type="binding site" evidence="8">
    <location>
        <begin position="34"/>
        <end position="36"/>
    </location>
    <ligand>
        <name>substrate</name>
    </ligand>
</feature>
<dbReference type="GO" id="GO:0016301">
    <property type="term" value="F:kinase activity"/>
    <property type="evidence" value="ECO:0007669"/>
    <property type="project" value="UniProtKB-KW"/>
</dbReference>
<dbReference type="PRINTS" id="PR00477">
    <property type="entry name" value="PHGLYCKINASE"/>
</dbReference>
<dbReference type="HAMAP" id="MF_00145">
    <property type="entry name" value="Phosphoglyc_kinase"/>
    <property type="match status" value="1"/>
</dbReference>
<keyword evidence="6 8" id="KW-0418">Kinase</keyword>
<comment type="pathway">
    <text evidence="8">Carbohydrate degradation; glycolysis; pyruvate from D-glyceraldehyde 3-phosphate: step 2/5.</text>
</comment>
<comment type="subcellular location">
    <subcellularLocation>
        <location evidence="8">Cytoplasm</location>
    </subcellularLocation>
</comment>
<dbReference type="PANTHER" id="PTHR11406:SF23">
    <property type="entry name" value="PHOSPHOGLYCERATE KINASE 1, CHLOROPLASTIC-RELATED"/>
    <property type="match status" value="1"/>
</dbReference>
<dbReference type="Pfam" id="PF00162">
    <property type="entry name" value="PGK"/>
    <property type="match status" value="1"/>
</dbReference>
<name>A0ABT3GDS5_9BACT</name>
<keyword evidence="11" id="KW-1185">Reference proteome</keyword>
<evidence type="ECO:0000256" key="3">
    <source>
        <dbReference type="ARBA" id="ARBA00013061"/>
    </source>
</evidence>
<organism evidence="10 11">
    <name type="scientific">Luteolibacter arcticus</name>
    <dbReference type="NCBI Taxonomy" id="1581411"/>
    <lineage>
        <taxon>Bacteria</taxon>
        <taxon>Pseudomonadati</taxon>
        <taxon>Verrucomicrobiota</taxon>
        <taxon>Verrucomicrobiia</taxon>
        <taxon>Verrucomicrobiales</taxon>
        <taxon>Verrucomicrobiaceae</taxon>
        <taxon>Luteolibacter</taxon>
    </lineage>
</organism>
<evidence type="ECO:0000256" key="6">
    <source>
        <dbReference type="ARBA" id="ARBA00022777"/>
    </source>
</evidence>
<proteinExistence type="inferred from homology"/>
<feature type="binding site" evidence="8">
    <location>
        <position position="49"/>
    </location>
    <ligand>
        <name>substrate</name>
    </ligand>
</feature>
<dbReference type="SUPFAM" id="SSF53748">
    <property type="entry name" value="Phosphoglycerate kinase"/>
    <property type="match status" value="1"/>
</dbReference>
<evidence type="ECO:0000256" key="1">
    <source>
        <dbReference type="ARBA" id="ARBA00000642"/>
    </source>
</evidence>